<name>A0A852YDP0_9MICO</name>
<evidence type="ECO:0000256" key="3">
    <source>
        <dbReference type="ARBA" id="ARBA00022475"/>
    </source>
</evidence>
<proteinExistence type="inferred from homology"/>
<evidence type="ECO:0000256" key="6">
    <source>
        <dbReference type="ARBA" id="ARBA00022989"/>
    </source>
</evidence>
<evidence type="ECO:0000256" key="8">
    <source>
        <dbReference type="RuleBase" id="RU363032"/>
    </source>
</evidence>
<feature type="transmembrane region" description="Helical" evidence="8">
    <location>
        <begin position="12"/>
        <end position="34"/>
    </location>
</feature>
<accession>A0A852YDP0</accession>
<feature type="transmembrane region" description="Helical" evidence="8">
    <location>
        <begin position="109"/>
        <end position="130"/>
    </location>
</feature>
<dbReference type="Gene3D" id="1.10.3720.10">
    <property type="entry name" value="MetI-like"/>
    <property type="match status" value="1"/>
</dbReference>
<keyword evidence="11" id="KW-1185">Reference proteome</keyword>
<evidence type="ECO:0000259" key="9">
    <source>
        <dbReference type="PROSITE" id="PS50928"/>
    </source>
</evidence>
<evidence type="ECO:0000256" key="7">
    <source>
        <dbReference type="ARBA" id="ARBA00023136"/>
    </source>
</evidence>
<dbReference type="Proteomes" id="UP000553888">
    <property type="component" value="Unassembled WGS sequence"/>
</dbReference>
<evidence type="ECO:0000256" key="1">
    <source>
        <dbReference type="ARBA" id="ARBA00004429"/>
    </source>
</evidence>
<evidence type="ECO:0000256" key="4">
    <source>
        <dbReference type="ARBA" id="ARBA00022519"/>
    </source>
</evidence>
<dbReference type="CDD" id="cd06261">
    <property type="entry name" value="TM_PBP2"/>
    <property type="match status" value="1"/>
</dbReference>
<comment type="subcellular location">
    <subcellularLocation>
        <location evidence="1">Cell inner membrane</location>
        <topology evidence="1">Multi-pass membrane protein</topology>
    </subcellularLocation>
    <subcellularLocation>
        <location evidence="8">Cell membrane</location>
        <topology evidence="8">Multi-pass membrane protein</topology>
    </subcellularLocation>
</comment>
<feature type="transmembrane region" description="Helical" evidence="8">
    <location>
        <begin position="74"/>
        <end position="97"/>
    </location>
</feature>
<protein>
    <submittedName>
        <fullName evidence="10">Putative spermidine/putrescine transport system permease protein</fullName>
    </submittedName>
</protein>
<keyword evidence="2 8" id="KW-0813">Transport</keyword>
<dbReference type="PROSITE" id="PS50928">
    <property type="entry name" value="ABC_TM1"/>
    <property type="match status" value="1"/>
</dbReference>
<keyword evidence="6 8" id="KW-1133">Transmembrane helix</keyword>
<comment type="caution">
    <text evidence="10">The sequence shown here is derived from an EMBL/GenBank/DDBJ whole genome shotgun (WGS) entry which is preliminary data.</text>
</comment>
<dbReference type="PANTHER" id="PTHR43357">
    <property type="entry name" value="INNER MEMBRANE ABC TRANSPORTER PERMEASE PROTEIN YDCV"/>
    <property type="match status" value="1"/>
</dbReference>
<dbReference type="InterPro" id="IPR035906">
    <property type="entry name" value="MetI-like_sf"/>
</dbReference>
<dbReference type="EMBL" id="JACBZY010000001">
    <property type="protein sequence ID" value="NYG99414.1"/>
    <property type="molecule type" value="Genomic_DNA"/>
</dbReference>
<evidence type="ECO:0000313" key="11">
    <source>
        <dbReference type="Proteomes" id="UP000553888"/>
    </source>
</evidence>
<organism evidence="10 11">
    <name type="scientific">Schumannella luteola</name>
    <dbReference type="NCBI Taxonomy" id="472059"/>
    <lineage>
        <taxon>Bacteria</taxon>
        <taxon>Bacillati</taxon>
        <taxon>Actinomycetota</taxon>
        <taxon>Actinomycetes</taxon>
        <taxon>Micrococcales</taxon>
        <taxon>Microbacteriaceae</taxon>
        <taxon>Schumannella</taxon>
    </lineage>
</organism>
<evidence type="ECO:0000313" key="10">
    <source>
        <dbReference type="EMBL" id="NYG99414.1"/>
    </source>
</evidence>
<comment type="similarity">
    <text evidence="8">Belongs to the binding-protein-dependent transport system permease family.</text>
</comment>
<dbReference type="GO" id="GO:0055085">
    <property type="term" value="P:transmembrane transport"/>
    <property type="evidence" value="ECO:0007669"/>
    <property type="project" value="InterPro"/>
</dbReference>
<evidence type="ECO:0000256" key="5">
    <source>
        <dbReference type="ARBA" id="ARBA00022692"/>
    </source>
</evidence>
<keyword evidence="7 8" id="KW-0472">Membrane</keyword>
<gene>
    <name evidence="10" type="ORF">BJ979_002040</name>
</gene>
<dbReference type="InterPro" id="IPR000515">
    <property type="entry name" value="MetI-like"/>
</dbReference>
<dbReference type="PANTHER" id="PTHR43357:SF4">
    <property type="entry name" value="INNER MEMBRANE ABC TRANSPORTER PERMEASE PROTEIN YDCV"/>
    <property type="match status" value="1"/>
</dbReference>
<keyword evidence="5 8" id="KW-0812">Transmembrane</keyword>
<dbReference type="RefSeq" id="WP_343046661.1">
    <property type="nucleotide sequence ID" value="NZ_JACBZY010000001.1"/>
</dbReference>
<dbReference type="SUPFAM" id="SSF161098">
    <property type="entry name" value="MetI-like"/>
    <property type="match status" value="1"/>
</dbReference>
<sequence length="279" mass="30395">MSAPRFAAEPSRATSSIILIAAAVLFLLPIVAMLEFSFRQGQRVDGVQNYGLQHWQGIFDPANSFKYQGLFEGIGNSLLICLLTVVIVLVLLLPVMILVELRFPKLRRVLEFICIIPITIPAIVLVVGYVPVYGVVAQIFGSVPWTIAFAAGIIVLPYAYRPIAANMAGVEMTVLSEASRSLGAGWGRTLFSVILPNLRRGILASCFITIAVVLGEYTIAAFLAQNTFQTALVLINHTDSYVSVIFAVLALLFGFVLLLVIGRVGAVGTRRERRTRRTA</sequence>
<dbReference type="GO" id="GO:0005886">
    <property type="term" value="C:plasma membrane"/>
    <property type="evidence" value="ECO:0007669"/>
    <property type="project" value="UniProtKB-SubCell"/>
</dbReference>
<feature type="domain" description="ABC transmembrane type-1" evidence="9">
    <location>
        <begin position="74"/>
        <end position="261"/>
    </location>
</feature>
<keyword evidence="4" id="KW-0997">Cell inner membrane</keyword>
<feature type="transmembrane region" description="Helical" evidence="8">
    <location>
        <begin position="136"/>
        <end position="160"/>
    </location>
</feature>
<keyword evidence="3" id="KW-1003">Cell membrane</keyword>
<feature type="transmembrane region" description="Helical" evidence="8">
    <location>
        <begin position="202"/>
        <end position="224"/>
    </location>
</feature>
<dbReference type="AlphaFoldDB" id="A0A852YDP0"/>
<dbReference type="Pfam" id="PF00528">
    <property type="entry name" value="BPD_transp_1"/>
    <property type="match status" value="1"/>
</dbReference>
<evidence type="ECO:0000256" key="2">
    <source>
        <dbReference type="ARBA" id="ARBA00022448"/>
    </source>
</evidence>
<feature type="transmembrane region" description="Helical" evidence="8">
    <location>
        <begin position="244"/>
        <end position="266"/>
    </location>
</feature>
<reference evidence="10 11" key="1">
    <citation type="submission" date="2020-07" db="EMBL/GenBank/DDBJ databases">
        <title>Sequencing the genomes of 1000 actinobacteria strains.</title>
        <authorList>
            <person name="Klenk H.-P."/>
        </authorList>
    </citation>
    <scope>NUCLEOTIDE SEQUENCE [LARGE SCALE GENOMIC DNA]</scope>
    <source>
        <strain evidence="10 11">DSM 23141</strain>
    </source>
</reference>